<protein>
    <submittedName>
        <fullName evidence="4">Uncharacterized protein LOC101857673</fullName>
    </submittedName>
</protein>
<dbReference type="Proteomes" id="UP000694888">
    <property type="component" value="Unplaced"/>
</dbReference>
<evidence type="ECO:0000313" key="3">
    <source>
        <dbReference type="Proteomes" id="UP000694888"/>
    </source>
</evidence>
<evidence type="ECO:0000313" key="4">
    <source>
        <dbReference type="RefSeq" id="XP_005107396.1"/>
    </source>
</evidence>
<name>A0ABM0K2Q7_APLCA</name>
<dbReference type="PANTHER" id="PTHR24020">
    <property type="entry name" value="COLLAGEN ALPHA"/>
    <property type="match status" value="1"/>
</dbReference>
<dbReference type="InterPro" id="IPR050525">
    <property type="entry name" value="ECM_Assembly_Org"/>
</dbReference>
<evidence type="ECO:0000259" key="2">
    <source>
        <dbReference type="PROSITE" id="PS50234"/>
    </source>
</evidence>
<dbReference type="PROSITE" id="PS50234">
    <property type="entry name" value="VWFA"/>
    <property type="match status" value="1"/>
</dbReference>
<dbReference type="PANTHER" id="PTHR24020:SF20">
    <property type="entry name" value="PH DOMAIN-CONTAINING PROTEIN"/>
    <property type="match status" value="1"/>
</dbReference>
<dbReference type="Pfam" id="PF00092">
    <property type="entry name" value="VWA"/>
    <property type="match status" value="1"/>
</dbReference>
<dbReference type="PRINTS" id="PR00453">
    <property type="entry name" value="VWFADOMAIN"/>
</dbReference>
<accession>A0ABM0K2Q7</accession>
<feature type="chain" id="PRO_5046609398" evidence="1">
    <location>
        <begin position="25"/>
        <end position="460"/>
    </location>
</feature>
<dbReference type="RefSeq" id="XP_005107396.1">
    <property type="nucleotide sequence ID" value="XM_005107339.1"/>
</dbReference>
<evidence type="ECO:0000256" key="1">
    <source>
        <dbReference type="SAM" id="SignalP"/>
    </source>
</evidence>
<dbReference type="SMART" id="SM00327">
    <property type="entry name" value="VWA"/>
    <property type="match status" value="1"/>
</dbReference>
<gene>
    <name evidence="4" type="primary">LOC101857673</name>
</gene>
<feature type="domain" description="VWFA" evidence="2">
    <location>
        <begin position="184"/>
        <end position="359"/>
    </location>
</feature>
<reference evidence="4" key="1">
    <citation type="submission" date="2025-08" db="UniProtKB">
        <authorList>
            <consortium name="RefSeq"/>
        </authorList>
    </citation>
    <scope>IDENTIFICATION</scope>
</reference>
<sequence length="460" mass="50561">MTSLHHLLYTAFFPLLLFSSSVSPQATNDLTRVPEAEGALVVSASLALIQGSCVFSHDFLFLRRLAYVASSDGTSPNTYRPGYHGGIWQISEENFTQTHHVATVDYDNMLKALQVNWTQAEWSDLRKPLYSGIAAMLTLERFGPIPRDATEQAEFYEQHLGGQAKVFTDAVSKLSTECESRNLDMAFVLDSSASLSIPDFIKSKTFSANIMDGFKVGFNSVHVAAISFSRQVKEHFNFQQYNSTSAAQQGIRNIAKYSAGTNTHLALDYLREHIFTSESGSRQSAAKIAIVQTDGVSHDPRKTAAAASALRDIGVVVLSIGVGSGIDVKELHAIASPPSCSRVRVLKDFSELTSMLPDIRHTACDSQPQVTAVRQDRAFLRNHLQDSSMCATESALKSRWKPWKSHFRSDCAPPASRRTSAMLSTFETYSPLYKTLAATFGVGSATWDLDQATVEKCPIH</sequence>
<keyword evidence="1" id="KW-0732">Signal</keyword>
<dbReference type="InterPro" id="IPR002035">
    <property type="entry name" value="VWF_A"/>
</dbReference>
<feature type="signal peptide" evidence="1">
    <location>
        <begin position="1"/>
        <end position="24"/>
    </location>
</feature>
<dbReference type="CDD" id="cd01450">
    <property type="entry name" value="vWFA_subfamily_ECM"/>
    <property type="match status" value="1"/>
</dbReference>
<dbReference type="GeneID" id="101857673"/>
<dbReference type="InterPro" id="IPR036465">
    <property type="entry name" value="vWFA_dom_sf"/>
</dbReference>
<dbReference type="SUPFAM" id="SSF53300">
    <property type="entry name" value="vWA-like"/>
    <property type="match status" value="1"/>
</dbReference>
<dbReference type="Gene3D" id="3.40.50.410">
    <property type="entry name" value="von Willebrand factor, type A domain"/>
    <property type="match status" value="1"/>
</dbReference>
<proteinExistence type="predicted"/>
<keyword evidence="3" id="KW-1185">Reference proteome</keyword>
<organism evidence="3 4">
    <name type="scientific">Aplysia californica</name>
    <name type="common">California sea hare</name>
    <dbReference type="NCBI Taxonomy" id="6500"/>
    <lineage>
        <taxon>Eukaryota</taxon>
        <taxon>Metazoa</taxon>
        <taxon>Spiralia</taxon>
        <taxon>Lophotrochozoa</taxon>
        <taxon>Mollusca</taxon>
        <taxon>Gastropoda</taxon>
        <taxon>Heterobranchia</taxon>
        <taxon>Euthyneura</taxon>
        <taxon>Tectipleura</taxon>
        <taxon>Aplysiida</taxon>
        <taxon>Aplysioidea</taxon>
        <taxon>Aplysiidae</taxon>
        <taxon>Aplysia</taxon>
    </lineage>
</organism>